<evidence type="ECO:0000256" key="2">
    <source>
        <dbReference type="ARBA" id="ARBA00022448"/>
    </source>
</evidence>
<keyword evidence="4" id="KW-0653">Protein transport</keyword>
<evidence type="ECO:0000259" key="6">
    <source>
        <dbReference type="Pfam" id="PF17131"/>
    </source>
</evidence>
<proteinExistence type="predicted"/>
<evidence type="ECO:0000313" key="7">
    <source>
        <dbReference type="EMBL" id="ANI84693.1"/>
    </source>
</evidence>
<dbReference type="RefSeq" id="WP_064568575.1">
    <property type="nucleotide sequence ID" value="NZ_CP014007.2"/>
</dbReference>
<dbReference type="CDD" id="cd16329">
    <property type="entry name" value="LolA_like"/>
    <property type="match status" value="1"/>
</dbReference>
<evidence type="ECO:0000313" key="9">
    <source>
        <dbReference type="Proteomes" id="UP000078227"/>
    </source>
</evidence>
<dbReference type="KEGG" id="kor:AWR26_21990"/>
<name>A0AA94KRN8_9ENTR</name>
<dbReference type="EMBL" id="FOKO01000005">
    <property type="protein sequence ID" value="SFD05470.1"/>
    <property type="molecule type" value="Genomic_DNA"/>
</dbReference>
<sequence length="262" mass="30563">MKITLFGKGIACLGLLSACAFAAPGNNNAIDIIRRADEIRSPNKPFRYTLVVSEYKNGEEKPETRQVLDISMRFMKPEGEMKADARSLVRFIYPPRDKGKVMLSDWYDLWFYSPGLRRPVPISRQQRLIGQISNSDVIVTNFEYAYQATLQGMEKCGNNQCYKLELTRTYAEATWPKIIYYVEAGDENRPYKADYYSLDNKLLKEVRYLNYQPVLGKMRPMRIIVQDVRHEKSFSVMDYSNVRLESLPESHFTREHLQREAK</sequence>
<dbReference type="Pfam" id="PF17131">
    <property type="entry name" value="LolA_like"/>
    <property type="match status" value="1"/>
</dbReference>
<dbReference type="SUPFAM" id="SSF89392">
    <property type="entry name" value="Prokaryotic lipoproteins and lipoprotein localization factors"/>
    <property type="match status" value="1"/>
</dbReference>
<dbReference type="InterPro" id="IPR029046">
    <property type="entry name" value="LolA/LolB/LppX"/>
</dbReference>
<evidence type="ECO:0000256" key="5">
    <source>
        <dbReference type="SAM" id="SignalP"/>
    </source>
</evidence>
<dbReference type="InterPro" id="IPR033399">
    <property type="entry name" value="TP_0789-like"/>
</dbReference>
<evidence type="ECO:0000313" key="10">
    <source>
        <dbReference type="Proteomes" id="UP000182314"/>
    </source>
</evidence>
<dbReference type="Gene3D" id="2.50.20.10">
    <property type="entry name" value="Lipoprotein localisation LolA/LolB/LppX"/>
    <property type="match status" value="1"/>
</dbReference>
<dbReference type="Proteomes" id="UP000182314">
    <property type="component" value="Unassembled WGS sequence"/>
</dbReference>
<dbReference type="PROSITE" id="PS51257">
    <property type="entry name" value="PROKAR_LIPOPROTEIN"/>
    <property type="match status" value="1"/>
</dbReference>
<reference evidence="8 10" key="1">
    <citation type="submission" date="2016-10" db="EMBL/GenBank/DDBJ databases">
        <authorList>
            <person name="Varghese N."/>
            <person name="Submissions S."/>
        </authorList>
    </citation>
    <scope>NUCLEOTIDE SEQUENCE [LARGE SCALE GENOMIC DNA]</scope>
    <source>
        <strain evidence="8 10">CGMCC 1.7012</strain>
    </source>
</reference>
<accession>A0AA94KRN8</accession>
<evidence type="ECO:0000256" key="4">
    <source>
        <dbReference type="ARBA" id="ARBA00022927"/>
    </source>
</evidence>
<reference evidence="7 9" key="2">
    <citation type="submission" date="2021-03" db="EMBL/GenBank/DDBJ databases">
        <authorList>
            <person name="Li Y."/>
            <person name="Li S."/>
            <person name="Chen M."/>
            <person name="Peng G."/>
            <person name="Tan Z."/>
            <person name="An Q."/>
        </authorList>
    </citation>
    <scope>NUCLEOTIDE SEQUENCE [LARGE SCALE GENOMIC DNA]</scope>
    <source>
        <strain evidence="7 9">Ola 51</strain>
    </source>
</reference>
<keyword evidence="3 5" id="KW-0732">Signal</keyword>
<dbReference type="PIRSF" id="PIRSF028205">
    <property type="entry name" value="UCP028205"/>
    <property type="match status" value="1"/>
</dbReference>
<feature type="signal peptide" evidence="5">
    <location>
        <begin position="1"/>
        <end position="22"/>
    </location>
</feature>
<dbReference type="AlphaFoldDB" id="A0AA94KRN8"/>
<comment type="subunit">
    <text evidence="1">Monomer.</text>
</comment>
<keyword evidence="2" id="KW-0813">Transport</keyword>
<evidence type="ECO:0000313" key="8">
    <source>
        <dbReference type="EMBL" id="SFD05470.1"/>
    </source>
</evidence>
<protein>
    <submittedName>
        <fullName evidence="8">Outer membrane lipoprotein-sorting protein</fullName>
    </submittedName>
</protein>
<evidence type="ECO:0000256" key="1">
    <source>
        <dbReference type="ARBA" id="ARBA00011245"/>
    </source>
</evidence>
<dbReference type="Proteomes" id="UP000078227">
    <property type="component" value="Chromosome"/>
</dbReference>
<gene>
    <name evidence="7" type="ORF">AWR26_21990</name>
    <name evidence="8" type="ORF">SAMN05216286_4121</name>
</gene>
<dbReference type="GO" id="GO:0015031">
    <property type="term" value="P:protein transport"/>
    <property type="evidence" value="ECO:0007669"/>
    <property type="project" value="UniProtKB-KW"/>
</dbReference>
<organism evidence="8 10">
    <name type="scientific">Kosakonia oryzae</name>
    <dbReference type="NCBI Taxonomy" id="497725"/>
    <lineage>
        <taxon>Bacteria</taxon>
        <taxon>Pseudomonadati</taxon>
        <taxon>Pseudomonadota</taxon>
        <taxon>Gammaproteobacteria</taxon>
        <taxon>Enterobacterales</taxon>
        <taxon>Enterobacteriaceae</taxon>
        <taxon>Kosakonia</taxon>
    </lineage>
</organism>
<feature type="chain" id="PRO_5041717469" evidence="5">
    <location>
        <begin position="23"/>
        <end position="262"/>
    </location>
</feature>
<keyword evidence="9" id="KW-1185">Reference proteome</keyword>
<feature type="domain" description="Uncharacterized protein TP-0789" evidence="6">
    <location>
        <begin position="84"/>
        <end position="259"/>
    </location>
</feature>
<dbReference type="InterPro" id="IPR011220">
    <property type="entry name" value="UCP028205"/>
</dbReference>
<evidence type="ECO:0000256" key="3">
    <source>
        <dbReference type="ARBA" id="ARBA00022729"/>
    </source>
</evidence>
<keyword evidence="8" id="KW-0449">Lipoprotein</keyword>
<dbReference type="EMBL" id="CP014007">
    <property type="protein sequence ID" value="ANI84693.1"/>
    <property type="molecule type" value="Genomic_DNA"/>
</dbReference>